<organism evidence="3 4">
    <name type="scientific">Micromonospora rosaria</name>
    <dbReference type="NCBI Taxonomy" id="47874"/>
    <lineage>
        <taxon>Bacteria</taxon>
        <taxon>Bacillati</taxon>
        <taxon>Actinomycetota</taxon>
        <taxon>Actinomycetes</taxon>
        <taxon>Micromonosporales</taxon>
        <taxon>Micromonosporaceae</taxon>
        <taxon>Micromonospora</taxon>
    </lineage>
</organism>
<reference evidence="3 4" key="1">
    <citation type="submission" date="2016-01" db="EMBL/GenBank/DDBJ databases">
        <title>Whole genome sequence and analysis of Micromonospora rosaria DSM 803, which can produce antibacterial substance rosamicin.</title>
        <authorList>
            <person name="Yang H."/>
            <person name="He X."/>
            <person name="Zhu D."/>
        </authorList>
    </citation>
    <scope>NUCLEOTIDE SEQUENCE [LARGE SCALE GENOMIC DNA]</scope>
    <source>
        <strain evidence="3 4">DSM 803</strain>
    </source>
</reference>
<proteinExistence type="predicted"/>
<feature type="chain" id="PRO_5007478159" evidence="1">
    <location>
        <begin position="29"/>
        <end position="215"/>
    </location>
</feature>
<dbReference type="Pfam" id="PF13529">
    <property type="entry name" value="Peptidase_C39_2"/>
    <property type="match status" value="1"/>
</dbReference>
<feature type="signal peptide" evidence="1">
    <location>
        <begin position="1"/>
        <end position="28"/>
    </location>
</feature>
<dbReference type="OrthoDB" id="1655016at2"/>
<evidence type="ECO:0000313" key="4">
    <source>
        <dbReference type="Proteomes" id="UP000070620"/>
    </source>
</evidence>
<dbReference type="InterPro" id="IPR039564">
    <property type="entry name" value="Peptidase_C39-like"/>
</dbReference>
<keyword evidence="1" id="KW-0732">Signal</keyword>
<keyword evidence="4" id="KW-1185">Reference proteome</keyword>
<accession>A0A136PL79</accession>
<evidence type="ECO:0000259" key="2">
    <source>
        <dbReference type="Pfam" id="PF13529"/>
    </source>
</evidence>
<dbReference type="AlphaFoldDB" id="A0A136PL79"/>
<name>A0A136PL79_9ACTN</name>
<protein>
    <submittedName>
        <fullName evidence="3">Phytochelatin synthase</fullName>
    </submittedName>
</protein>
<dbReference type="SUPFAM" id="SSF54001">
    <property type="entry name" value="Cysteine proteinases"/>
    <property type="match status" value="1"/>
</dbReference>
<comment type="caution">
    <text evidence="3">The sequence shown here is derived from an EMBL/GenBank/DDBJ whole genome shotgun (WGS) entry which is preliminary data.</text>
</comment>
<gene>
    <name evidence="3" type="ORF">AWW66_25995</name>
</gene>
<dbReference type="InterPro" id="IPR038765">
    <property type="entry name" value="Papain-like_cys_pep_sf"/>
</dbReference>
<dbReference type="RefSeq" id="WP_067371446.1">
    <property type="nucleotide sequence ID" value="NZ_JBIUBN010000026.1"/>
</dbReference>
<dbReference type="EMBL" id="LRQV01000131">
    <property type="protein sequence ID" value="KXK59103.1"/>
    <property type="molecule type" value="Genomic_DNA"/>
</dbReference>
<sequence>MNTIFRNSALSLAGLLVAGGAVAVPALAAQTTPAERAATSAVQADRPARGERVLGIQYEAQPNFYYCGPAATRIALSALGTTMSQDEVATKLGTTEAGTDSAEETTRVLSEVTGERYRTTEISGDRAAPAQAERFRADVVTAVDDGRAVVANIKGSAVDVNGNPYSYEGGHYVTVVGYRDGGNTVKIADPYAPSEQYWMDATRTADWIAQRGYSS</sequence>
<dbReference type="Proteomes" id="UP000070620">
    <property type="component" value="Unassembled WGS sequence"/>
</dbReference>
<evidence type="ECO:0000256" key="1">
    <source>
        <dbReference type="SAM" id="SignalP"/>
    </source>
</evidence>
<feature type="domain" description="Peptidase C39-like" evidence="2">
    <location>
        <begin position="55"/>
        <end position="191"/>
    </location>
</feature>
<evidence type="ECO:0000313" key="3">
    <source>
        <dbReference type="EMBL" id="KXK59103.1"/>
    </source>
</evidence>
<dbReference type="Gene3D" id="3.90.70.10">
    <property type="entry name" value="Cysteine proteinases"/>
    <property type="match status" value="1"/>
</dbReference>